<dbReference type="InterPro" id="IPR006641">
    <property type="entry name" value="YqgF/RNaseH-like_dom"/>
</dbReference>
<evidence type="ECO:0000256" key="4">
    <source>
        <dbReference type="ARBA" id="ARBA00022801"/>
    </source>
</evidence>
<dbReference type="InterPro" id="IPR037027">
    <property type="entry name" value="YqgF/RNaseH-like_dom_sf"/>
</dbReference>
<dbReference type="EMBL" id="GG658170">
    <property type="protein sequence ID" value="EEO30260.1"/>
    <property type="molecule type" value="Genomic_DNA"/>
</dbReference>
<keyword evidence="2 5" id="KW-0690">Ribosome biogenesis</keyword>
<dbReference type="GO" id="GO:0005829">
    <property type="term" value="C:cytosol"/>
    <property type="evidence" value="ECO:0007669"/>
    <property type="project" value="TreeGrafter"/>
</dbReference>
<evidence type="ECO:0000256" key="5">
    <source>
        <dbReference type="HAMAP-Rule" id="MF_00651"/>
    </source>
</evidence>
<dbReference type="CDD" id="cd16964">
    <property type="entry name" value="YqgF"/>
    <property type="match status" value="1"/>
</dbReference>
<evidence type="ECO:0000256" key="2">
    <source>
        <dbReference type="ARBA" id="ARBA00022517"/>
    </source>
</evidence>
<dbReference type="PANTHER" id="PTHR33317">
    <property type="entry name" value="POLYNUCLEOTIDYL TRANSFERASE, RIBONUCLEASE H-LIKE SUPERFAMILY PROTEIN"/>
    <property type="match status" value="1"/>
</dbReference>
<dbReference type="GO" id="GO:0000967">
    <property type="term" value="P:rRNA 5'-end processing"/>
    <property type="evidence" value="ECO:0007669"/>
    <property type="project" value="UniProtKB-UniRule"/>
</dbReference>
<dbReference type="InterPro" id="IPR012337">
    <property type="entry name" value="RNaseH-like_sf"/>
</dbReference>
<dbReference type="SUPFAM" id="SSF53098">
    <property type="entry name" value="Ribonuclease H-like"/>
    <property type="match status" value="1"/>
</dbReference>
<gene>
    <name evidence="7" type="ORF">OFBG_01288</name>
</gene>
<dbReference type="STRING" id="847.BRW83_0831"/>
<accession>C3XAN4</accession>
<reference evidence="7 8" key="1">
    <citation type="submission" date="2009-02" db="EMBL/GenBank/DDBJ databases">
        <title>The Genome Sequence of Oxalobacter formigenes OXCC13.</title>
        <authorList>
            <consortium name="The Broad Institute Genome Sequencing Platform"/>
            <person name="Ward D."/>
            <person name="Young S.K."/>
            <person name="Kodira C.D."/>
            <person name="Zeng Q."/>
            <person name="Koehrsen M."/>
            <person name="Alvarado L."/>
            <person name="Berlin A."/>
            <person name="Borenstein D."/>
            <person name="Chen Z."/>
            <person name="Engels R."/>
            <person name="Freedman E."/>
            <person name="Gellesch M."/>
            <person name="Goldberg J."/>
            <person name="Griggs A."/>
            <person name="Gujja S."/>
            <person name="Heiman D."/>
            <person name="Hepburn T."/>
            <person name="Howarth C."/>
            <person name="Jen D."/>
            <person name="Larson L."/>
            <person name="Lewis B."/>
            <person name="Mehta T."/>
            <person name="Park D."/>
            <person name="Pearson M."/>
            <person name="Roberts A."/>
            <person name="Saif S."/>
            <person name="Shea T."/>
            <person name="Shenoy N."/>
            <person name="Sisk P."/>
            <person name="Stolte C."/>
            <person name="Sykes S."/>
            <person name="Walk T."/>
            <person name="White J."/>
            <person name="Yandava C."/>
            <person name="Allison M.J."/>
            <person name="Lander E."/>
            <person name="Nusbaum C."/>
            <person name="Galagan J."/>
            <person name="Birren B."/>
        </authorList>
    </citation>
    <scope>NUCLEOTIDE SEQUENCE [LARGE SCALE GENOMIC DNA]</scope>
    <source>
        <strain evidence="7 8">OXCC13</strain>
    </source>
</reference>
<evidence type="ECO:0000313" key="8">
    <source>
        <dbReference type="Proteomes" id="UP000005089"/>
    </source>
</evidence>
<proteinExistence type="inferred from homology"/>
<dbReference type="PANTHER" id="PTHR33317:SF4">
    <property type="entry name" value="POLYNUCLEOTIDYL TRANSFERASE, RIBONUCLEASE H-LIKE SUPERFAMILY PROTEIN"/>
    <property type="match status" value="1"/>
</dbReference>
<protein>
    <recommendedName>
        <fullName evidence="5">Putative pre-16S rRNA nuclease</fullName>
        <ecNumber evidence="5">3.1.-.-</ecNumber>
    </recommendedName>
</protein>
<feature type="domain" description="YqgF/RNase H-like" evidence="6">
    <location>
        <begin position="22"/>
        <end position="122"/>
    </location>
</feature>
<dbReference type="eggNOG" id="COG0816">
    <property type="taxonomic scope" value="Bacteria"/>
</dbReference>
<dbReference type="AlphaFoldDB" id="C3XAN4"/>
<dbReference type="SMART" id="SM00732">
    <property type="entry name" value="YqgFc"/>
    <property type="match status" value="1"/>
</dbReference>
<keyword evidence="8" id="KW-1185">Reference proteome</keyword>
<evidence type="ECO:0000259" key="6">
    <source>
        <dbReference type="SMART" id="SM00732"/>
    </source>
</evidence>
<keyword evidence="3 5" id="KW-0540">Nuclease</keyword>
<dbReference type="InterPro" id="IPR005227">
    <property type="entry name" value="YqgF"/>
</dbReference>
<dbReference type="HOGENOM" id="CLU_098240_3_2_4"/>
<keyword evidence="1 5" id="KW-0963">Cytoplasm</keyword>
<dbReference type="GO" id="GO:0004518">
    <property type="term" value="F:nuclease activity"/>
    <property type="evidence" value="ECO:0007669"/>
    <property type="project" value="UniProtKB-KW"/>
</dbReference>
<dbReference type="Gene3D" id="3.30.420.140">
    <property type="entry name" value="YqgF/RNase H-like domain"/>
    <property type="match status" value="1"/>
</dbReference>
<evidence type="ECO:0000256" key="3">
    <source>
        <dbReference type="ARBA" id="ARBA00022722"/>
    </source>
</evidence>
<comment type="similarity">
    <text evidence="5">Belongs to the YqgF HJR family.</text>
</comment>
<evidence type="ECO:0000256" key="1">
    <source>
        <dbReference type="ARBA" id="ARBA00022490"/>
    </source>
</evidence>
<dbReference type="NCBIfam" id="TIGR00250">
    <property type="entry name" value="RNAse_H_YqgF"/>
    <property type="match status" value="1"/>
</dbReference>
<dbReference type="Proteomes" id="UP000005089">
    <property type="component" value="Unassembled WGS sequence"/>
</dbReference>
<keyword evidence="4 5" id="KW-0378">Hydrolase</keyword>
<organism evidence="7 8">
    <name type="scientific">Oxalobacter formigenes OXCC13</name>
    <dbReference type="NCBI Taxonomy" id="556269"/>
    <lineage>
        <taxon>Bacteria</taxon>
        <taxon>Pseudomonadati</taxon>
        <taxon>Pseudomonadota</taxon>
        <taxon>Betaproteobacteria</taxon>
        <taxon>Burkholderiales</taxon>
        <taxon>Oxalobacteraceae</taxon>
        <taxon>Oxalobacter</taxon>
    </lineage>
</organism>
<evidence type="ECO:0000313" key="7">
    <source>
        <dbReference type="EMBL" id="EEO30260.1"/>
    </source>
</evidence>
<sequence>MDTPEKTTYRLSGKEKMNNTPGVILAFDFGLKRIGTAIGNELSRTARPLEIINAEANDIRFAKIGELIEEWQPVKLIVGLPSYPDGTEHEMTRRCKRFANQLRGRFSLEIIMVDERYSSSVLHFQRGKADDAHAAALILQQYFDESISD</sequence>
<name>C3XAN4_OXAFO</name>
<dbReference type="GO" id="GO:0016788">
    <property type="term" value="F:hydrolase activity, acting on ester bonds"/>
    <property type="evidence" value="ECO:0007669"/>
    <property type="project" value="UniProtKB-UniRule"/>
</dbReference>
<dbReference type="HAMAP" id="MF_00651">
    <property type="entry name" value="Nuclease_YqgF"/>
    <property type="match status" value="1"/>
</dbReference>
<dbReference type="EC" id="3.1.-.-" evidence="5"/>
<comment type="function">
    <text evidence="5">Could be a nuclease involved in processing of the 5'-end of pre-16S rRNA.</text>
</comment>
<comment type="subcellular location">
    <subcellularLocation>
        <location evidence="5">Cytoplasm</location>
    </subcellularLocation>
</comment>
<dbReference type="Pfam" id="PF03652">
    <property type="entry name" value="RuvX"/>
    <property type="match status" value="1"/>
</dbReference>